<reference evidence="2 3" key="1">
    <citation type="submission" date="2019-04" db="EMBL/GenBank/DDBJ databases">
        <authorList>
            <person name="Jiang L."/>
        </authorList>
    </citation>
    <scope>NUCLEOTIDE SEQUENCE [LARGE SCALE GENOMIC DNA]</scope>
    <source>
        <strain evidence="2 3">YIM 131853</strain>
    </source>
</reference>
<organism evidence="2 3">
    <name type="scientific">Naasia lichenicola</name>
    <dbReference type="NCBI Taxonomy" id="2565933"/>
    <lineage>
        <taxon>Bacteria</taxon>
        <taxon>Bacillati</taxon>
        <taxon>Actinomycetota</taxon>
        <taxon>Actinomycetes</taxon>
        <taxon>Micrococcales</taxon>
        <taxon>Microbacteriaceae</taxon>
        <taxon>Naasia</taxon>
    </lineage>
</organism>
<dbReference type="EMBL" id="SSSM01000001">
    <property type="protein sequence ID" value="THG33237.1"/>
    <property type="molecule type" value="Genomic_DNA"/>
</dbReference>
<dbReference type="InterPro" id="IPR031493">
    <property type="entry name" value="Zinc_ribbon_15"/>
</dbReference>
<dbReference type="Proteomes" id="UP000309133">
    <property type="component" value="Unassembled WGS sequence"/>
</dbReference>
<dbReference type="PANTHER" id="PTHR28139">
    <property type="entry name" value="UPF0768 PROTEIN YBL029C-A"/>
    <property type="match status" value="1"/>
</dbReference>
<evidence type="ECO:0000259" key="1">
    <source>
        <dbReference type="Pfam" id="PF17032"/>
    </source>
</evidence>
<proteinExistence type="predicted"/>
<name>A0A4V3WTT7_9MICO</name>
<dbReference type="OrthoDB" id="4377018at2"/>
<comment type="caution">
    <text evidence="2">The sequence shown here is derived from an EMBL/GenBank/DDBJ whole genome shotgun (WGS) entry which is preliminary data.</text>
</comment>
<dbReference type="RefSeq" id="WP_136426018.1">
    <property type="nucleotide sequence ID" value="NZ_SSSM01000001.1"/>
</dbReference>
<keyword evidence="3" id="KW-1185">Reference proteome</keyword>
<gene>
    <name evidence="2" type="ORF">E6C64_02475</name>
</gene>
<dbReference type="AlphaFoldDB" id="A0A4V3WTT7"/>
<accession>A0A4V3WTT7</accession>
<feature type="domain" description="Zinc-ribbon 15" evidence="1">
    <location>
        <begin position="20"/>
        <end position="63"/>
    </location>
</feature>
<dbReference type="Pfam" id="PF17032">
    <property type="entry name" value="Zn_ribbon_15"/>
    <property type="match status" value="1"/>
</dbReference>
<evidence type="ECO:0000313" key="3">
    <source>
        <dbReference type="Proteomes" id="UP000309133"/>
    </source>
</evidence>
<dbReference type="PANTHER" id="PTHR28139:SF1">
    <property type="entry name" value="UPF0768 PROTEIN YBL029C-A"/>
    <property type="match status" value="1"/>
</dbReference>
<sequence>MIILFGTRASIVNLLVVTFVCNFCGQNVRQQVYKRVNRFTVFFIPLFPLSTKHFVTCSNCGGTTALTPEQANNALSRAGQQGAI</sequence>
<protein>
    <submittedName>
        <fullName evidence="2">Zinc-ribbon domain-containing protein</fullName>
    </submittedName>
</protein>
<evidence type="ECO:0000313" key="2">
    <source>
        <dbReference type="EMBL" id="THG33237.1"/>
    </source>
</evidence>